<dbReference type="InterPro" id="IPR018946">
    <property type="entry name" value="PhoD-like_MPP"/>
</dbReference>
<feature type="transmembrane region" description="Helical" evidence="1">
    <location>
        <begin position="64"/>
        <end position="87"/>
    </location>
</feature>
<organism evidence="3 4">
    <name type="scientific">Chlorella vulgaris</name>
    <name type="common">Green alga</name>
    <dbReference type="NCBI Taxonomy" id="3077"/>
    <lineage>
        <taxon>Eukaryota</taxon>
        <taxon>Viridiplantae</taxon>
        <taxon>Chlorophyta</taxon>
        <taxon>core chlorophytes</taxon>
        <taxon>Trebouxiophyceae</taxon>
        <taxon>Chlorellales</taxon>
        <taxon>Chlorellaceae</taxon>
        <taxon>Chlorella clade</taxon>
        <taxon>Chlorella</taxon>
    </lineage>
</organism>
<sequence length="629" mass="69113">MSADMPAERVRLNTGFENGLSSSATFNRVNSLEVEMEAPASPSALPSPIAALTDRRLPYHRVRLVAAAFMFALLLAMMAALLAATIIRCRREGGAGCLIPKQVEPAEWGGSGALWPPKKLVSRIGFGSCSAYDIRNQSIWEQGVIPSEPDMWLWLGDAYYADEPPFNCSLENANSSMCRCEASFLKQPPYMCPAGELDNARDKMVAQVLQPGYQQFLRYSCPGFDVSGTAVPPGDDLSVCHRPIVGVYDDHDYGVNNLNRRLPNKHLFKQIYLDALGVAPTSPRRAAQQGIQWHYKLNPGTRQEVDMLLLDERYERAPLPCEVRSDWCRNIVLKDSRHPRYAWCDDFLRTGGATGLSGSCCKADGQIADGWCKQEGSKADPLWDVACNPSSPHFGMQPLVARDGRLQPRDVERDAGESEEDSTFCELLGPRQRAWLDSVLAASTAPVKLIASGSVVLGSTGLDANTPANEWRGHCSGDDWDCYRPAQLALFHALQRHAAQHGGCYIILTGDYHYSDVKVAQPGSGNVYSEAYQTANWTTPLYQVMASGMTNSTARPAAECTGYRRERSGLRVQGDCGFVSLPAFGMLEFDWGKRQLSMQIRGAEAPQGGSVLQQLTISLDTCRPIEGNR</sequence>
<dbReference type="PANTHER" id="PTHR33987:SF2">
    <property type="entry name" value="ALKALINE PHOSPHATASE D"/>
    <property type="match status" value="1"/>
</dbReference>
<comment type="caution">
    <text evidence="3">The sequence shown here is derived from an EMBL/GenBank/DDBJ whole genome shotgun (WGS) entry which is preliminary data.</text>
</comment>
<dbReference type="EMBL" id="SIDB01000004">
    <property type="protein sequence ID" value="KAI3433634.1"/>
    <property type="molecule type" value="Genomic_DNA"/>
</dbReference>
<keyword evidence="1" id="KW-0472">Membrane</keyword>
<dbReference type="InterPro" id="IPR038607">
    <property type="entry name" value="PhoD-like_sf"/>
</dbReference>
<proteinExistence type="predicted"/>
<evidence type="ECO:0000256" key="1">
    <source>
        <dbReference type="SAM" id="Phobius"/>
    </source>
</evidence>
<evidence type="ECO:0000313" key="3">
    <source>
        <dbReference type="EMBL" id="KAI3433634.1"/>
    </source>
</evidence>
<dbReference type="Proteomes" id="UP001055712">
    <property type="component" value="Unassembled WGS sequence"/>
</dbReference>
<dbReference type="AlphaFoldDB" id="A0A9D4TSJ6"/>
<dbReference type="PANTHER" id="PTHR33987">
    <property type="entry name" value="CALCINEURIN-LIKE METALLO-PHOSPHOESTERASE SUPERFAMILY PROTEIN"/>
    <property type="match status" value="1"/>
</dbReference>
<evidence type="ECO:0000313" key="4">
    <source>
        <dbReference type="Proteomes" id="UP001055712"/>
    </source>
</evidence>
<name>A0A9D4TSJ6_CHLVU</name>
<keyword evidence="4" id="KW-1185">Reference proteome</keyword>
<keyword evidence="1" id="KW-1133">Transmembrane helix</keyword>
<keyword evidence="1" id="KW-0812">Transmembrane</keyword>
<dbReference type="Gene3D" id="3.60.21.70">
    <property type="entry name" value="PhoD-like phosphatase"/>
    <property type="match status" value="1"/>
</dbReference>
<accession>A0A9D4TSJ6</accession>
<reference evidence="3" key="2">
    <citation type="submission" date="2020-11" db="EMBL/GenBank/DDBJ databases">
        <authorList>
            <person name="Cecchin M."/>
            <person name="Marcolungo L."/>
            <person name="Rossato M."/>
            <person name="Girolomoni L."/>
            <person name="Cosentino E."/>
            <person name="Cuine S."/>
            <person name="Li-Beisson Y."/>
            <person name="Delledonne M."/>
            <person name="Ballottari M."/>
        </authorList>
    </citation>
    <scope>NUCLEOTIDE SEQUENCE</scope>
    <source>
        <strain evidence="3">211/11P</strain>
        <tissue evidence="3">Whole cell</tissue>
    </source>
</reference>
<dbReference type="OrthoDB" id="10266805at2759"/>
<protein>
    <recommendedName>
        <fullName evidence="2">PhoD-like phosphatase metallophosphatase domain-containing protein</fullName>
    </recommendedName>
</protein>
<gene>
    <name evidence="3" type="ORF">D9Q98_003443</name>
</gene>
<dbReference type="Pfam" id="PF09423">
    <property type="entry name" value="PhoD"/>
    <property type="match status" value="1"/>
</dbReference>
<feature type="domain" description="PhoD-like phosphatase metallophosphatase" evidence="2">
    <location>
        <begin position="413"/>
        <end position="597"/>
    </location>
</feature>
<evidence type="ECO:0000259" key="2">
    <source>
        <dbReference type="Pfam" id="PF09423"/>
    </source>
</evidence>
<reference evidence="3" key="1">
    <citation type="journal article" date="2019" name="Plant J.">
        <title>Chlorella vulgaris genome assembly and annotation reveals the molecular basis for metabolic acclimation to high light conditions.</title>
        <authorList>
            <person name="Cecchin M."/>
            <person name="Marcolungo L."/>
            <person name="Rossato M."/>
            <person name="Girolomoni L."/>
            <person name="Cosentino E."/>
            <person name="Cuine S."/>
            <person name="Li-Beisson Y."/>
            <person name="Delledonne M."/>
            <person name="Ballottari M."/>
        </authorList>
    </citation>
    <scope>NUCLEOTIDE SEQUENCE</scope>
    <source>
        <strain evidence="3">211/11P</strain>
    </source>
</reference>